<name>A0AAD9VF50_ACRCE</name>
<dbReference type="AlphaFoldDB" id="A0AAD9VF50"/>
<protein>
    <submittedName>
        <fullName evidence="2">Uncharacterized protein</fullName>
    </submittedName>
</protein>
<comment type="caution">
    <text evidence="2">The sequence shown here is derived from an EMBL/GenBank/DDBJ whole genome shotgun (WGS) entry which is preliminary data.</text>
</comment>
<keyword evidence="3" id="KW-1185">Reference proteome</keyword>
<evidence type="ECO:0000313" key="2">
    <source>
        <dbReference type="EMBL" id="KAK2571610.1"/>
    </source>
</evidence>
<sequence length="151" mass="16889">MASSGECTDYNSDSEAIETHIEYDLAVEGSPHSSDQDDPNQSETNEVYADEPLVEEEWLAHYEEEMKVERKLEKKASKTRNSKSLGLQNISERYCCCELDRCVEALVSDIEGTKLTCITEHSGFFPAGLQLHKKVSDGVQYLPSDLECCGT</sequence>
<dbReference type="Proteomes" id="UP001249851">
    <property type="component" value="Unassembled WGS sequence"/>
</dbReference>
<evidence type="ECO:0000313" key="3">
    <source>
        <dbReference type="Proteomes" id="UP001249851"/>
    </source>
</evidence>
<gene>
    <name evidence="2" type="ORF">P5673_002972</name>
</gene>
<proteinExistence type="predicted"/>
<evidence type="ECO:0000256" key="1">
    <source>
        <dbReference type="SAM" id="MobiDB-lite"/>
    </source>
</evidence>
<reference evidence="2" key="2">
    <citation type="journal article" date="2023" name="Science">
        <title>Genomic signatures of disease resistance in endangered staghorn corals.</title>
        <authorList>
            <person name="Vollmer S.V."/>
            <person name="Selwyn J.D."/>
            <person name="Despard B.A."/>
            <person name="Roesel C.L."/>
        </authorList>
    </citation>
    <scope>NUCLEOTIDE SEQUENCE</scope>
    <source>
        <strain evidence="2">K2</strain>
    </source>
</reference>
<accession>A0AAD9VF50</accession>
<dbReference type="EMBL" id="JARQWQ010000005">
    <property type="protein sequence ID" value="KAK2571610.1"/>
    <property type="molecule type" value="Genomic_DNA"/>
</dbReference>
<feature type="region of interest" description="Disordered" evidence="1">
    <location>
        <begin position="1"/>
        <end position="50"/>
    </location>
</feature>
<feature type="compositionally biased region" description="Polar residues" evidence="1">
    <location>
        <begin position="1"/>
        <end position="14"/>
    </location>
</feature>
<organism evidence="2 3">
    <name type="scientific">Acropora cervicornis</name>
    <name type="common">Staghorn coral</name>
    <dbReference type="NCBI Taxonomy" id="6130"/>
    <lineage>
        <taxon>Eukaryota</taxon>
        <taxon>Metazoa</taxon>
        <taxon>Cnidaria</taxon>
        <taxon>Anthozoa</taxon>
        <taxon>Hexacorallia</taxon>
        <taxon>Scleractinia</taxon>
        <taxon>Astrocoeniina</taxon>
        <taxon>Acroporidae</taxon>
        <taxon>Acropora</taxon>
    </lineage>
</organism>
<reference evidence="2" key="1">
    <citation type="journal article" date="2023" name="G3 (Bethesda)">
        <title>Whole genome assembly and annotation of the endangered Caribbean coral Acropora cervicornis.</title>
        <authorList>
            <person name="Selwyn J.D."/>
            <person name="Vollmer S.V."/>
        </authorList>
    </citation>
    <scope>NUCLEOTIDE SEQUENCE</scope>
    <source>
        <strain evidence="2">K2</strain>
    </source>
</reference>